<dbReference type="AlphaFoldDB" id="A0A4C1WE16"/>
<organism evidence="1 2">
    <name type="scientific">Eumeta variegata</name>
    <name type="common">Bagworm moth</name>
    <name type="synonym">Eumeta japonica</name>
    <dbReference type="NCBI Taxonomy" id="151549"/>
    <lineage>
        <taxon>Eukaryota</taxon>
        <taxon>Metazoa</taxon>
        <taxon>Ecdysozoa</taxon>
        <taxon>Arthropoda</taxon>
        <taxon>Hexapoda</taxon>
        <taxon>Insecta</taxon>
        <taxon>Pterygota</taxon>
        <taxon>Neoptera</taxon>
        <taxon>Endopterygota</taxon>
        <taxon>Lepidoptera</taxon>
        <taxon>Glossata</taxon>
        <taxon>Ditrysia</taxon>
        <taxon>Tineoidea</taxon>
        <taxon>Psychidae</taxon>
        <taxon>Oiketicinae</taxon>
        <taxon>Eumeta</taxon>
    </lineage>
</organism>
<name>A0A4C1WE16_EUMVA</name>
<gene>
    <name evidence="1" type="ORF">EVAR_102246_1</name>
</gene>
<protein>
    <submittedName>
        <fullName evidence="1">Uncharacterized protein</fullName>
    </submittedName>
</protein>
<keyword evidence="2" id="KW-1185">Reference proteome</keyword>
<dbReference type="Proteomes" id="UP000299102">
    <property type="component" value="Unassembled WGS sequence"/>
</dbReference>
<evidence type="ECO:0000313" key="1">
    <source>
        <dbReference type="EMBL" id="GBP49303.1"/>
    </source>
</evidence>
<comment type="caution">
    <text evidence="1">The sequence shown here is derived from an EMBL/GenBank/DDBJ whole genome shotgun (WGS) entry which is preliminary data.</text>
</comment>
<evidence type="ECO:0000313" key="2">
    <source>
        <dbReference type="Proteomes" id="UP000299102"/>
    </source>
</evidence>
<dbReference type="EMBL" id="BGZK01000541">
    <property type="protein sequence ID" value="GBP49303.1"/>
    <property type="molecule type" value="Genomic_DNA"/>
</dbReference>
<sequence length="117" mass="12950">MNVTKTKYMVFALKYNALPNSRTIFAHSCGEAPSPSNCGCSVLEKIDSTSVAFHDETPSVVTVYNWFNELKVVTLNSLNHDTDLTDGLREGRSSTATTDDEIIAVWLMIETDKRVAC</sequence>
<reference evidence="1 2" key="1">
    <citation type="journal article" date="2019" name="Commun. Biol.">
        <title>The bagworm genome reveals a unique fibroin gene that provides high tensile strength.</title>
        <authorList>
            <person name="Kono N."/>
            <person name="Nakamura H."/>
            <person name="Ohtoshi R."/>
            <person name="Tomita M."/>
            <person name="Numata K."/>
            <person name="Arakawa K."/>
        </authorList>
    </citation>
    <scope>NUCLEOTIDE SEQUENCE [LARGE SCALE GENOMIC DNA]</scope>
</reference>
<proteinExistence type="predicted"/>
<accession>A0A4C1WE16</accession>